<reference evidence="2 3" key="1">
    <citation type="submission" date="2023-05" db="EMBL/GenBank/DDBJ databases">
        <title>Streptantibioticus silvisoli sp. nov., acidotolerant actinomycetes 1 from pine litter.</title>
        <authorList>
            <person name="Swiecimska M."/>
            <person name="Golinska P."/>
            <person name="Sangal V."/>
            <person name="Wachnowicz B."/>
            <person name="Goodfellow M."/>
        </authorList>
    </citation>
    <scope>NUCLEOTIDE SEQUENCE [LARGE SCALE GENOMIC DNA]</scope>
    <source>
        <strain evidence="2 3">SL54</strain>
    </source>
</reference>
<feature type="domain" description="Transposase IS4 N-terminal" evidence="1">
    <location>
        <begin position="19"/>
        <end position="111"/>
    </location>
</feature>
<protein>
    <submittedName>
        <fullName evidence="2">Transposase domain-containing protein</fullName>
    </submittedName>
</protein>
<sequence length="380" mass="41018">MAAPYRGIRCETHLPDRLALRMLVQAFRPELMDRLVDEAERKERRSRLLPARVMMYFTLAMWLFETSSYEEVLAKLTGGLPEFFEEAGDLASAAAITRARRRLGVEPLKALCGHLAASAEPEASPADGGTARAAGRVLAFESVALEAPDTPANRVAFGAPDGDCRHLNVWLTSLTDCRTRVVVASAIASGADHGAESLLVRCPPGLIGAGTLVVGDEETIPSNLWHALAEAGADQVWQLGEHAQLPAARGLPDGSYLSAPVGGHRGTGPRRETVVRVVPWNGTGRPGARRAEEGGRRDRLVTSILDDDAVPADVIAARYARAGAGRAGVRQFTGQLDGQRVFLRSKSPELVQQEIYALLCTYHAVRNLVSPNYADVRLYE</sequence>
<evidence type="ECO:0000259" key="1">
    <source>
        <dbReference type="Pfam" id="PF13006"/>
    </source>
</evidence>
<name>A0ABT6VYZ8_9ACTN</name>
<dbReference type="Pfam" id="PF13006">
    <property type="entry name" value="Nterm_IS4"/>
    <property type="match status" value="1"/>
</dbReference>
<comment type="caution">
    <text evidence="2">The sequence shown here is derived from an EMBL/GenBank/DDBJ whole genome shotgun (WGS) entry which is preliminary data.</text>
</comment>
<dbReference type="RefSeq" id="WP_271323278.1">
    <property type="nucleotide sequence ID" value="NZ_JAAGKO020000016.1"/>
</dbReference>
<dbReference type="Proteomes" id="UP001156398">
    <property type="component" value="Unassembled WGS sequence"/>
</dbReference>
<keyword evidence="3" id="KW-1185">Reference proteome</keyword>
<organism evidence="2 3">
    <name type="scientific">Streptantibioticus silvisoli</name>
    <dbReference type="NCBI Taxonomy" id="2705255"/>
    <lineage>
        <taxon>Bacteria</taxon>
        <taxon>Bacillati</taxon>
        <taxon>Actinomycetota</taxon>
        <taxon>Actinomycetes</taxon>
        <taxon>Kitasatosporales</taxon>
        <taxon>Streptomycetaceae</taxon>
        <taxon>Streptantibioticus</taxon>
    </lineage>
</organism>
<evidence type="ECO:0000313" key="3">
    <source>
        <dbReference type="Proteomes" id="UP001156398"/>
    </source>
</evidence>
<proteinExistence type="predicted"/>
<dbReference type="InterPro" id="IPR024473">
    <property type="entry name" value="Transposases_IS4_N"/>
</dbReference>
<dbReference type="EMBL" id="JAAGKO020000016">
    <property type="protein sequence ID" value="MDI5963698.1"/>
    <property type="molecule type" value="Genomic_DNA"/>
</dbReference>
<gene>
    <name evidence="2" type="ORF">POF43_013410</name>
</gene>
<evidence type="ECO:0000313" key="2">
    <source>
        <dbReference type="EMBL" id="MDI5963698.1"/>
    </source>
</evidence>
<accession>A0ABT6VYZ8</accession>